<dbReference type="Pfam" id="PF05593">
    <property type="entry name" value="RHS_repeat"/>
    <property type="match status" value="1"/>
</dbReference>
<accession>A0A432XAS1</accession>
<keyword evidence="2" id="KW-1185">Reference proteome</keyword>
<evidence type="ECO:0000313" key="1">
    <source>
        <dbReference type="EMBL" id="RUO45841.1"/>
    </source>
</evidence>
<dbReference type="NCBIfam" id="TIGR01643">
    <property type="entry name" value="YD_repeat_2x"/>
    <property type="match status" value="1"/>
</dbReference>
<name>A0A432XAS1_9GAMM</name>
<reference evidence="2" key="1">
    <citation type="journal article" date="2018" name="Front. Microbiol.">
        <title>Genome-Based Analysis Reveals the Taxonomy and Diversity of the Family Idiomarinaceae.</title>
        <authorList>
            <person name="Liu Y."/>
            <person name="Lai Q."/>
            <person name="Shao Z."/>
        </authorList>
    </citation>
    <scope>NUCLEOTIDE SEQUENCE [LARGE SCALE GENOMIC DNA]</scope>
    <source>
        <strain evidence="2">908033</strain>
    </source>
</reference>
<comment type="caution">
    <text evidence="1">The sequence shown here is derived from an EMBL/GenBank/DDBJ whole genome shotgun (WGS) entry which is preliminary data.</text>
</comment>
<dbReference type="InterPro" id="IPR031325">
    <property type="entry name" value="RHS_repeat"/>
</dbReference>
<feature type="non-terminal residue" evidence="1">
    <location>
        <position position="195"/>
    </location>
</feature>
<proteinExistence type="predicted"/>
<dbReference type="STRING" id="519452.SAMN04488139_0117"/>
<dbReference type="Gene3D" id="2.180.10.10">
    <property type="entry name" value="RHS repeat-associated core"/>
    <property type="match status" value="1"/>
</dbReference>
<dbReference type="InterPro" id="IPR006530">
    <property type="entry name" value="YD"/>
</dbReference>
<evidence type="ECO:0000313" key="2">
    <source>
        <dbReference type="Proteomes" id="UP000286985"/>
    </source>
</evidence>
<protein>
    <recommendedName>
        <fullName evidence="3">RHS repeat protein</fullName>
    </recommendedName>
</protein>
<dbReference type="Proteomes" id="UP000286985">
    <property type="component" value="Unassembled WGS sequence"/>
</dbReference>
<dbReference type="AlphaFoldDB" id="A0A432XAS1"/>
<dbReference type="EMBL" id="PIPU01000014">
    <property type="protein sequence ID" value="RUO45841.1"/>
    <property type="molecule type" value="Genomic_DNA"/>
</dbReference>
<evidence type="ECO:0008006" key="3">
    <source>
        <dbReference type="Google" id="ProtNLM"/>
    </source>
</evidence>
<sequence>MQKNTVVNGTIYSSRTVFDGNYGRVKAIEHASGIKVAYDYDRYGYVLRVKNASSGFVYHENLQADAQHNITQAEKNNGTLYENRNYDAISGQLTQVNAASAMGNELHYIEYTYGRFGNLASQSVHSNNGATSTSEWYSYDDLHRLTSSSLSSGGTISYSYDATGNLTQKSDYASSMSYGVSGKSNTGNAGPNALL</sequence>
<dbReference type="RefSeq" id="WP_133306986.1">
    <property type="nucleotide sequence ID" value="NZ_PIPU01000014.1"/>
</dbReference>
<gene>
    <name evidence="1" type="ORF">CWE24_12535</name>
</gene>
<organism evidence="1 2">
    <name type="scientific">Pseudidiomarina donghaiensis</name>
    <dbReference type="NCBI Taxonomy" id="519452"/>
    <lineage>
        <taxon>Bacteria</taxon>
        <taxon>Pseudomonadati</taxon>
        <taxon>Pseudomonadota</taxon>
        <taxon>Gammaproteobacteria</taxon>
        <taxon>Alteromonadales</taxon>
        <taxon>Idiomarinaceae</taxon>
        <taxon>Pseudidiomarina</taxon>
    </lineage>
</organism>